<dbReference type="Proteomes" id="UP000009168">
    <property type="component" value="Unassembled WGS sequence"/>
</dbReference>
<evidence type="ECO:0000256" key="1">
    <source>
        <dbReference type="SAM" id="Phobius"/>
    </source>
</evidence>
<dbReference type="InParanoid" id="W7XCN0"/>
<keyword evidence="3" id="KW-1185">Reference proteome</keyword>
<gene>
    <name evidence="2" type="ORF">TTHERM_000697529</name>
</gene>
<evidence type="ECO:0000313" key="2">
    <source>
        <dbReference type="EMBL" id="EWS71536.1"/>
    </source>
</evidence>
<dbReference type="GeneID" id="24440267"/>
<dbReference type="AlphaFoldDB" id="W7XCN0"/>
<dbReference type="RefSeq" id="XP_012655919.1">
    <property type="nucleotide sequence ID" value="XM_012800465.1"/>
</dbReference>
<keyword evidence="1" id="KW-0472">Membrane</keyword>
<proteinExistence type="predicted"/>
<sequence>MLHHFFMLSGKRTICFYQNTILLAKFYCFFIETQRVNFKLIHFWFEFTFFNQMLEMVNIKVTDSNMFNYTCFSQLYKGLPCFETNLGVFRVIWRQFANSWPMDQNTIQIFNIQASKHILNSFFGLFITLFTRTYFRSDKQVFTFNSISRIVYNLCYILFISINASSINMSISNLKCFCYSYDAVILTQLISTVADLRNAASFTEIQNRDFNFTQFNLLSFHFY</sequence>
<dbReference type="KEGG" id="tet:TTHERM_000697529"/>
<evidence type="ECO:0000313" key="3">
    <source>
        <dbReference type="Proteomes" id="UP000009168"/>
    </source>
</evidence>
<reference evidence="3" key="1">
    <citation type="journal article" date="2006" name="PLoS Biol.">
        <title>Macronuclear genome sequence of the ciliate Tetrahymena thermophila, a model eukaryote.</title>
        <authorList>
            <person name="Eisen J.A."/>
            <person name="Coyne R.S."/>
            <person name="Wu M."/>
            <person name="Wu D."/>
            <person name="Thiagarajan M."/>
            <person name="Wortman J.R."/>
            <person name="Badger J.H."/>
            <person name="Ren Q."/>
            <person name="Amedeo P."/>
            <person name="Jones K.M."/>
            <person name="Tallon L.J."/>
            <person name="Delcher A.L."/>
            <person name="Salzberg S.L."/>
            <person name="Silva J.C."/>
            <person name="Haas B.J."/>
            <person name="Majoros W.H."/>
            <person name="Farzad M."/>
            <person name="Carlton J.M."/>
            <person name="Smith R.K. Jr."/>
            <person name="Garg J."/>
            <person name="Pearlman R.E."/>
            <person name="Karrer K.M."/>
            <person name="Sun L."/>
            <person name="Manning G."/>
            <person name="Elde N.C."/>
            <person name="Turkewitz A.P."/>
            <person name="Asai D.J."/>
            <person name="Wilkes D.E."/>
            <person name="Wang Y."/>
            <person name="Cai H."/>
            <person name="Collins K."/>
            <person name="Stewart B.A."/>
            <person name="Lee S.R."/>
            <person name="Wilamowska K."/>
            <person name="Weinberg Z."/>
            <person name="Ruzzo W.L."/>
            <person name="Wloga D."/>
            <person name="Gaertig J."/>
            <person name="Frankel J."/>
            <person name="Tsao C.-C."/>
            <person name="Gorovsky M.A."/>
            <person name="Keeling P.J."/>
            <person name="Waller R.F."/>
            <person name="Patron N.J."/>
            <person name="Cherry J.M."/>
            <person name="Stover N.A."/>
            <person name="Krieger C.J."/>
            <person name="del Toro C."/>
            <person name="Ryder H.F."/>
            <person name="Williamson S.C."/>
            <person name="Barbeau R.A."/>
            <person name="Hamilton E.P."/>
            <person name="Orias E."/>
        </authorList>
    </citation>
    <scope>NUCLEOTIDE SEQUENCE [LARGE SCALE GENOMIC DNA]</scope>
    <source>
        <strain evidence="3">SB210</strain>
    </source>
</reference>
<protein>
    <submittedName>
        <fullName evidence="2">Transmembrane protein, putative</fullName>
    </submittedName>
</protein>
<keyword evidence="1 2" id="KW-0812">Transmembrane</keyword>
<dbReference type="EMBL" id="GG662372">
    <property type="protein sequence ID" value="EWS71536.1"/>
    <property type="molecule type" value="Genomic_DNA"/>
</dbReference>
<feature type="transmembrane region" description="Helical" evidence="1">
    <location>
        <begin position="118"/>
        <end position="135"/>
    </location>
</feature>
<accession>W7XCN0</accession>
<feature type="transmembrane region" description="Helical" evidence="1">
    <location>
        <begin position="147"/>
        <end position="165"/>
    </location>
</feature>
<keyword evidence="1" id="KW-1133">Transmembrane helix</keyword>
<name>W7XCN0_TETTS</name>
<organism evidence="2 3">
    <name type="scientific">Tetrahymena thermophila (strain SB210)</name>
    <dbReference type="NCBI Taxonomy" id="312017"/>
    <lineage>
        <taxon>Eukaryota</taxon>
        <taxon>Sar</taxon>
        <taxon>Alveolata</taxon>
        <taxon>Ciliophora</taxon>
        <taxon>Intramacronucleata</taxon>
        <taxon>Oligohymenophorea</taxon>
        <taxon>Hymenostomatida</taxon>
        <taxon>Tetrahymenina</taxon>
        <taxon>Tetrahymenidae</taxon>
        <taxon>Tetrahymena</taxon>
    </lineage>
</organism>